<sequence length="164" mass="17508">MTRTIGIFEQEDQVLEAIDRLRASGLEEGQLRVIVKNDEDAPLLSAKAEVPMEEVAGLRETAERSERDGALNDEAVILPAAAWYGTSQSSGTTGGTAPIAAFGLAYADPGEDSERLVEEMGVPSHFADECSEALGQGKYLLMAESEHGGEESPMRDAGAKRVLQ</sequence>
<evidence type="ECO:0000313" key="3">
    <source>
        <dbReference type="Proteomes" id="UP000564644"/>
    </source>
</evidence>
<name>A0A7X0SL19_9BACL</name>
<evidence type="ECO:0008006" key="4">
    <source>
        <dbReference type="Google" id="ProtNLM"/>
    </source>
</evidence>
<reference evidence="2 3" key="1">
    <citation type="submission" date="2020-08" db="EMBL/GenBank/DDBJ databases">
        <title>Cohnella phylogeny.</title>
        <authorList>
            <person name="Dunlap C."/>
        </authorList>
    </citation>
    <scope>NUCLEOTIDE SEQUENCE [LARGE SCALE GENOMIC DNA]</scope>
    <source>
        <strain evidence="2 3">CBP 2801</strain>
    </source>
</reference>
<proteinExistence type="predicted"/>
<evidence type="ECO:0000313" key="2">
    <source>
        <dbReference type="EMBL" id="MBB6731975.1"/>
    </source>
</evidence>
<accession>A0A7X0SL19</accession>
<dbReference type="AlphaFoldDB" id="A0A7X0SL19"/>
<organism evidence="2 3">
    <name type="scientific">Cohnella zeiphila</name>
    <dbReference type="NCBI Taxonomy" id="2761120"/>
    <lineage>
        <taxon>Bacteria</taxon>
        <taxon>Bacillati</taxon>
        <taxon>Bacillota</taxon>
        <taxon>Bacilli</taxon>
        <taxon>Bacillales</taxon>
        <taxon>Paenibacillaceae</taxon>
        <taxon>Cohnella</taxon>
    </lineage>
</organism>
<dbReference type="EMBL" id="JACJVO010000016">
    <property type="protein sequence ID" value="MBB6731975.1"/>
    <property type="molecule type" value="Genomic_DNA"/>
</dbReference>
<evidence type="ECO:0000256" key="1">
    <source>
        <dbReference type="SAM" id="MobiDB-lite"/>
    </source>
</evidence>
<gene>
    <name evidence="2" type="ORF">H7C18_13725</name>
</gene>
<comment type="caution">
    <text evidence="2">The sequence shown here is derived from an EMBL/GenBank/DDBJ whole genome shotgun (WGS) entry which is preliminary data.</text>
</comment>
<feature type="region of interest" description="Disordered" evidence="1">
    <location>
        <begin position="144"/>
        <end position="164"/>
    </location>
</feature>
<dbReference type="RefSeq" id="WP_185129643.1">
    <property type="nucleotide sequence ID" value="NZ_JACJVO010000016.1"/>
</dbReference>
<protein>
    <recommendedName>
        <fullName evidence="4">General stress protein 17M-like domain-containing protein</fullName>
    </recommendedName>
</protein>
<dbReference type="Proteomes" id="UP000564644">
    <property type="component" value="Unassembled WGS sequence"/>
</dbReference>
<keyword evidence="3" id="KW-1185">Reference proteome</keyword>